<reference evidence="5" key="1">
    <citation type="submission" date="2019-08" db="EMBL/GenBank/DDBJ databases">
        <authorList>
            <person name="Kucharzyk K."/>
            <person name="Murdoch R.W."/>
            <person name="Higgins S."/>
            <person name="Loffler F."/>
        </authorList>
    </citation>
    <scope>NUCLEOTIDE SEQUENCE</scope>
</reference>
<sequence>MKNLHDLIGAARILGSRKVCVAAAEDGETIKAVRDAVSLGLVEGILVGDQAKITALCGVEELPRGMSVEHAASCVDAAFKAVSIVRAGEADVLMKGLINTSDFLKAVLNPENGLRTDRLLSHLAAFEIPGEAKLIFHSDGGMNVLPRLEEKKAILKNALDALHRLGIENPNVAILAANEKVDPKIPSTVDAKAIVDAWKAGEFSRCVIEGPIAMDVATSEAAAGHKGIRSAIAGKTDLFIFPSIEAGNIAGKLLMRYGRAKMAGIIVGAVKPIVLVSRSDDSFAKIASIALACLASSRGFP</sequence>
<dbReference type="InterPro" id="IPR012147">
    <property type="entry name" value="P_Ac_Bu_trans"/>
</dbReference>
<keyword evidence="3 5" id="KW-0012">Acyltransferase</keyword>
<evidence type="ECO:0000256" key="1">
    <source>
        <dbReference type="ARBA" id="ARBA00005656"/>
    </source>
</evidence>
<feature type="domain" description="Phosphate acetyl/butaryl transferase" evidence="4">
    <location>
        <begin position="64"/>
        <end position="292"/>
    </location>
</feature>
<dbReference type="Gene3D" id="3.40.718.10">
    <property type="entry name" value="Isopropylmalate Dehydrogenase"/>
    <property type="match status" value="1"/>
</dbReference>
<name>A0A644UDX0_9ZZZZ</name>
<comment type="caution">
    <text evidence="5">The sequence shown here is derived from an EMBL/GenBank/DDBJ whole genome shotgun (WGS) entry which is preliminary data.</text>
</comment>
<dbReference type="PANTHER" id="PTHR43356">
    <property type="entry name" value="PHOSPHATE ACETYLTRANSFERASE"/>
    <property type="match status" value="1"/>
</dbReference>
<dbReference type="PANTHER" id="PTHR43356:SF2">
    <property type="entry name" value="PHOSPHATE ACETYLTRANSFERASE"/>
    <property type="match status" value="1"/>
</dbReference>
<gene>
    <name evidence="5" type="primary">pta_10</name>
    <name evidence="5" type="ORF">SDC9_23040</name>
</gene>
<dbReference type="EMBL" id="VSSQ01000104">
    <property type="protein sequence ID" value="MPL77188.1"/>
    <property type="molecule type" value="Genomic_DNA"/>
</dbReference>
<dbReference type="GO" id="GO:0008959">
    <property type="term" value="F:phosphate acetyltransferase activity"/>
    <property type="evidence" value="ECO:0007669"/>
    <property type="project" value="UniProtKB-EC"/>
</dbReference>
<accession>A0A644UDX0</accession>
<dbReference type="Pfam" id="PF01515">
    <property type="entry name" value="PTA_PTB"/>
    <property type="match status" value="1"/>
</dbReference>
<comment type="similarity">
    <text evidence="1">Belongs to the phosphate acetyltransferase and butyryltransferase family.</text>
</comment>
<evidence type="ECO:0000256" key="2">
    <source>
        <dbReference type="ARBA" id="ARBA00022679"/>
    </source>
</evidence>
<protein>
    <submittedName>
        <fullName evidence="5">Phosphate acetyltransferase</fullName>
        <ecNumber evidence="5">2.3.1.8</ecNumber>
    </submittedName>
</protein>
<evidence type="ECO:0000313" key="5">
    <source>
        <dbReference type="EMBL" id="MPL77188.1"/>
    </source>
</evidence>
<evidence type="ECO:0000256" key="3">
    <source>
        <dbReference type="ARBA" id="ARBA00023315"/>
    </source>
</evidence>
<dbReference type="EC" id="2.3.1.8" evidence="5"/>
<keyword evidence="2 5" id="KW-0808">Transferase</keyword>
<evidence type="ECO:0000259" key="4">
    <source>
        <dbReference type="Pfam" id="PF01515"/>
    </source>
</evidence>
<dbReference type="PIRSF" id="PIRSF000428">
    <property type="entry name" value="P_Ac_trans"/>
    <property type="match status" value="1"/>
</dbReference>
<dbReference type="AlphaFoldDB" id="A0A644UDX0"/>
<dbReference type="InterPro" id="IPR050500">
    <property type="entry name" value="Phos_Acetyltrans/Butyryltrans"/>
</dbReference>
<dbReference type="InterPro" id="IPR002505">
    <property type="entry name" value="PTA_PTB"/>
</dbReference>
<organism evidence="5">
    <name type="scientific">bioreactor metagenome</name>
    <dbReference type="NCBI Taxonomy" id="1076179"/>
    <lineage>
        <taxon>unclassified sequences</taxon>
        <taxon>metagenomes</taxon>
        <taxon>ecological metagenomes</taxon>
    </lineage>
</organism>
<dbReference type="SUPFAM" id="SSF53659">
    <property type="entry name" value="Isocitrate/Isopropylmalate dehydrogenase-like"/>
    <property type="match status" value="1"/>
</dbReference>
<proteinExistence type="inferred from homology"/>